<dbReference type="SUPFAM" id="SSF52172">
    <property type="entry name" value="CheY-like"/>
    <property type="match status" value="1"/>
</dbReference>
<evidence type="ECO:0000256" key="2">
    <source>
        <dbReference type="ARBA" id="ARBA00023012"/>
    </source>
</evidence>
<dbReference type="InterPro" id="IPR039420">
    <property type="entry name" value="WalR-like"/>
</dbReference>
<reference evidence="6" key="1">
    <citation type="submission" date="2018-07" db="EMBL/GenBank/DDBJ databases">
        <authorList>
            <consortium name="Genoscope - CEA"/>
            <person name="William W."/>
        </authorList>
    </citation>
    <scope>NUCLEOTIDE SEQUENCE</scope>
    <source>
        <strain evidence="6">IK1</strain>
    </source>
</reference>
<dbReference type="SMART" id="SM00448">
    <property type="entry name" value="REC"/>
    <property type="match status" value="1"/>
</dbReference>
<evidence type="ECO:0000313" key="6">
    <source>
        <dbReference type="EMBL" id="VBB41487.1"/>
    </source>
</evidence>
<evidence type="ECO:0000259" key="5">
    <source>
        <dbReference type="PROSITE" id="PS50110"/>
    </source>
</evidence>
<dbReference type="PROSITE" id="PS50110">
    <property type="entry name" value="RESPONSE_REGULATORY"/>
    <property type="match status" value="1"/>
</dbReference>
<keyword evidence="3" id="KW-0238">DNA-binding</keyword>
<evidence type="ECO:0000256" key="1">
    <source>
        <dbReference type="ARBA" id="ARBA00022553"/>
    </source>
</evidence>
<dbReference type="InterPro" id="IPR001789">
    <property type="entry name" value="Sig_transdc_resp-reg_receiver"/>
</dbReference>
<dbReference type="PANTHER" id="PTHR48111">
    <property type="entry name" value="REGULATOR OF RPOS"/>
    <property type="match status" value="1"/>
</dbReference>
<dbReference type="AlphaFoldDB" id="A0A653A0C5"/>
<keyword evidence="2" id="KW-0902">Two-component regulatory system</keyword>
<proteinExistence type="predicted"/>
<feature type="domain" description="Response regulatory" evidence="5">
    <location>
        <begin position="2"/>
        <end position="117"/>
    </location>
</feature>
<dbReference type="Gene3D" id="3.40.50.2300">
    <property type="match status" value="1"/>
</dbReference>
<protein>
    <submittedName>
        <fullName evidence="6">Response regulator receiver protein</fullName>
    </submittedName>
</protein>
<accession>A0A653A0C5</accession>
<dbReference type="GO" id="GO:0005829">
    <property type="term" value="C:cytosol"/>
    <property type="evidence" value="ECO:0007669"/>
    <property type="project" value="TreeGrafter"/>
</dbReference>
<dbReference type="Pfam" id="PF00072">
    <property type="entry name" value="Response_reg"/>
    <property type="match status" value="1"/>
</dbReference>
<dbReference type="InterPro" id="IPR011006">
    <property type="entry name" value="CheY-like_superfamily"/>
</dbReference>
<evidence type="ECO:0000256" key="4">
    <source>
        <dbReference type="PROSITE-ProRule" id="PRU00169"/>
    </source>
</evidence>
<dbReference type="EMBL" id="UPXX01000003">
    <property type="protein sequence ID" value="VBB41487.1"/>
    <property type="molecule type" value="Genomic_DNA"/>
</dbReference>
<dbReference type="PANTHER" id="PTHR48111:SF40">
    <property type="entry name" value="PHOSPHATE REGULON TRANSCRIPTIONAL REGULATORY PROTEIN PHOB"/>
    <property type="match status" value="1"/>
</dbReference>
<gene>
    <name evidence="6" type="ORF">TRIP_B110052</name>
</gene>
<keyword evidence="1 4" id="KW-0597">Phosphoprotein</keyword>
<dbReference type="GO" id="GO:0006355">
    <property type="term" value="P:regulation of DNA-templated transcription"/>
    <property type="evidence" value="ECO:0007669"/>
    <property type="project" value="TreeGrafter"/>
</dbReference>
<organism evidence="6">
    <name type="scientific">Uncultured Desulfatiglans sp</name>
    <dbReference type="NCBI Taxonomy" id="1748965"/>
    <lineage>
        <taxon>Bacteria</taxon>
        <taxon>Pseudomonadati</taxon>
        <taxon>Thermodesulfobacteriota</taxon>
        <taxon>Desulfobacteria</taxon>
        <taxon>Desulfatiglandales</taxon>
        <taxon>Desulfatiglandaceae</taxon>
        <taxon>Desulfatiglans</taxon>
        <taxon>environmental samples</taxon>
    </lineage>
</organism>
<dbReference type="GO" id="GO:0000976">
    <property type="term" value="F:transcription cis-regulatory region binding"/>
    <property type="evidence" value="ECO:0007669"/>
    <property type="project" value="TreeGrafter"/>
</dbReference>
<dbReference type="GO" id="GO:0032993">
    <property type="term" value="C:protein-DNA complex"/>
    <property type="evidence" value="ECO:0007669"/>
    <property type="project" value="TreeGrafter"/>
</dbReference>
<dbReference type="GO" id="GO:0000156">
    <property type="term" value="F:phosphorelay response regulator activity"/>
    <property type="evidence" value="ECO:0007669"/>
    <property type="project" value="TreeGrafter"/>
</dbReference>
<evidence type="ECO:0000256" key="3">
    <source>
        <dbReference type="ARBA" id="ARBA00023125"/>
    </source>
</evidence>
<sequence length="124" mass="13876">MRVLLVDDEEELVSTLAERLNMRGIEADWATKVEDAISLVGETSYDIAVLDIKLPKMSGLQLKKKLEDLRPKMKFIFMTGHGSEADFRTGAAEAGEAFYLVKPVGIEILVEKMQEVMQSEGKRS</sequence>
<name>A0A653A0C5_UNCDX</name>
<feature type="modified residue" description="4-aspartylphosphate" evidence="4">
    <location>
        <position position="51"/>
    </location>
</feature>